<sequence>MSPLMSTAILITLVTCAFALKCYSGTASGNDKPSNQLDCPPTAKYCMAATVAGNQDAHTHGCETGLLCKKDGCETANLITTCCCTTDLCNEGVNSGSKPIPAVFFLLSIIIAKLIVY</sequence>
<evidence type="ECO:0000259" key="1">
    <source>
        <dbReference type="Pfam" id="PF00087"/>
    </source>
</evidence>
<dbReference type="PANTHER" id="PTHR34721">
    <property type="entry name" value="PROTEIN CBG09734"/>
    <property type="match status" value="1"/>
</dbReference>
<dbReference type="AlphaFoldDB" id="A0AA36GU16"/>
<accession>A0AA36GU16</accession>
<dbReference type="SUPFAM" id="SSF57302">
    <property type="entry name" value="Snake toxin-like"/>
    <property type="match status" value="1"/>
</dbReference>
<comment type="caution">
    <text evidence="2">The sequence shown here is derived from an EMBL/GenBank/DDBJ whole genome shotgun (WGS) entry which is preliminary data.</text>
</comment>
<name>A0AA36GU16_CYLNA</name>
<dbReference type="EMBL" id="CATQJL010000223">
    <property type="protein sequence ID" value="CAJ0598151.1"/>
    <property type="molecule type" value="Genomic_DNA"/>
</dbReference>
<evidence type="ECO:0000313" key="3">
    <source>
        <dbReference type="Proteomes" id="UP001176961"/>
    </source>
</evidence>
<feature type="domain" description="Snake toxin/toxin-like" evidence="1">
    <location>
        <begin position="20"/>
        <end position="90"/>
    </location>
</feature>
<dbReference type="Gene3D" id="2.10.60.10">
    <property type="entry name" value="CD59"/>
    <property type="match status" value="1"/>
</dbReference>
<dbReference type="PANTHER" id="PTHR34721:SF2">
    <property type="entry name" value="UPAR_LY6 DOMAIN-CONTAINING PROTEIN"/>
    <property type="match status" value="1"/>
</dbReference>
<dbReference type="Proteomes" id="UP001176961">
    <property type="component" value="Unassembled WGS sequence"/>
</dbReference>
<evidence type="ECO:0000313" key="2">
    <source>
        <dbReference type="EMBL" id="CAJ0598151.1"/>
    </source>
</evidence>
<dbReference type="InterPro" id="IPR035076">
    <property type="entry name" value="Toxin/TOLIP"/>
</dbReference>
<reference evidence="2" key="1">
    <citation type="submission" date="2023-07" db="EMBL/GenBank/DDBJ databases">
        <authorList>
            <consortium name="CYATHOMIX"/>
        </authorList>
    </citation>
    <scope>NUCLEOTIDE SEQUENCE</scope>
    <source>
        <strain evidence="2">N/A</strain>
    </source>
</reference>
<dbReference type="Pfam" id="PF00087">
    <property type="entry name" value="Toxin_TOLIP"/>
    <property type="match status" value="1"/>
</dbReference>
<dbReference type="InterPro" id="IPR045860">
    <property type="entry name" value="Snake_toxin-like_sf"/>
</dbReference>
<gene>
    <name evidence="2" type="ORF">CYNAS_LOCUS10134</name>
</gene>
<keyword evidence="3" id="KW-1185">Reference proteome</keyword>
<protein>
    <recommendedName>
        <fullName evidence="1">Snake toxin/toxin-like domain-containing protein</fullName>
    </recommendedName>
</protein>
<organism evidence="2 3">
    <name type="scientific">Cylicocyclus nassatus</name>
    <name type="common">Nematode worm</name>
    <dbReference type="NCBI Taxonomy" id="53992"/>
    <lineage>
        <taxon>Eukaryota</taxon>
        <taxon>Metazoa</taxon>
        <taxon>Ecdysozoa</taxon>
        <taxon>Nematoda</taxon>
        <taxon>Chromadorea</taxon>
        <taxon>Rhabditida</taxon>
        <taxon>Rhabditina</taxon>
        <taxon>Rhabditomorpha</taxon>
        <taxon>Strongyloidea</taxon>
        <taxon>Strongylidae</taxon>
        <taxon>Cylicocyclus</taxon>
    </lineage>
</organism>
<proteinExistence type="predicted"/>